<sequence length="248" mass="26931">MASLLRPTLYGLFLAGLCLGAQAQVTRCTDARTGKVTYTDGACSSGEAAREVEARRTPEEILLDRQLSAEALERKQQRLQAENEAAEAEARRAEDRNRARAANAPLPQDYARSPECARSRRSYDMVAGDGPRSTLEHGQRLEAAQRQMDLDCLGPQAYAELERARAGQPKVVVVPPRHGPGYPAPYPPAVFPQPFPTTPQQPPPRLTQCSDYRCTDNLGNTYPRNGPGRFPGQGGVCRSNGTGGQAPC</sequence>
<feature type="domain" description="DUF4124" evidence="3">
    <location>
        <begin position="12"/>
        <end position="59"/>
    </location>
</feature>
<name>A0A7X0U8P6_9BURK</name>
<comment type="caution">
    <text evidence="4">The sequence shown here is derived from an EMBL/GenBank/DDBJ whole genome shotgun (WGS) entry which is preliminary data.</text>
</comment>
<feature type="compositionally biased region" description="Gly residues" evidence="1">
    <location>
        <begin position="229"/>
        <end position="248"/>
    </location>
</feature>
<feature type="region of interest" description="Disordered" evidence="1">
    <location>
        <begin position="223"/>
        <end position="248"/>
    </location>
</feature>
<proteinExistence type="predicted"/>
<reference evidence="4 5" key="1">
    <citation type="submission" date="2020-08" db="EMBL/GenBank/DDBJ databases">
        <title>Functional genomics of gut bacteria from endangered species of beetles.</title>
        <authorList>
            <person name="Carlos-Shanley C."/>
        </authorList>
    </citation>
    <scope>NUCLEOTIDE SEQUENCE [LARGE SCALE GENOMIC DNA]</scope>
    <source>
        <strain evidence="4 5">S00198</strain>
    </source>
</reference>
<accession>A0A7X0U8P6</accession>
<evidence type="ECO:0000313" key="5">
    <source>
        <dbReference type="Proteomes" id="UP000575083"/>
    </source>
</evidence>
<dbReference type="EMBL" id="JACHLK010000003">
    <property type="protein sequence ID" value="MBB6559366.1"/>
    <property type="molecule type" value="Genomic_DNA"/>
</dbReference>
<feature type="chain" id="PRO_5031211706" description="DUF4124 domain-containing protein" evidence="2">
    <location>
        <begin position="24"/>
        <end position="248"/>
    </location>
</feature>
<evidence type="ECO:0000256" key="2">
    <source>
        <dbReference type="SAM" id="SignalP"/>
    </source>
</evidence>
<gene>
    <name evidence="4" type="ORF">HNP48_002033</name>
</gene>
<evidence type="ECO:0000313" key="4">
    <source>
        <dbReference type="EMBL" id="MBB6559366.1"/>
    </source>
</evidence>
<dbReference type="InterPro" id="IPR025392">
    <property type="entry name" value="DUF4124"/>
</dbReference>
<feature type="region of interest" description="Disordered" evidence="1">
    <location>
        <begin position="75"/>
        <end position="134"/>
    </location>
</feature>
<dbReference type="Pfam" id="PF13511">
    <property type="entry name" value="DUF4124"/>
    <property type="match status" value="1"/>
</dbReference>
<keyword evidence="5" id="KW-1185">Reference proteome</keyword>
<protein>
    <recommendedName>
        <fullName evidence="3">DUF4124 domain-containing protein</fullName>
    </recommendedName>
</protein>
<evidence type="ECO:0000256" key="1">
    <source>
        <dbReference type="SAM" id="MobiDB-lite"/>
    </source>
</evidence>
<feature type="signal peptide" evidence="2">
    <location>
        <begin position="1"/>
        <end position="23"/>
    </location>
</feature>
<dbReference type="Proteomes" id="UP000575083">
    <property type="component" value="Unassembled WGS sequence"/>
</dbReference>
<dbReference type="AlphaFoldDB" id="A0A7X0U8P6"/>
<feature type="compositionally biased region" description="Basic and acidic residues" evidence="1">
    <location>
        <begin position="88"/>
        <end position="98"/>
    </location>
</feature>
<keyword evidence="2" id="KW-0732">Signal</keyword>
<organism evidence="4 5">
    <name type="scientific">Acidovorax soli</name>
    <dbReference type="NCBI Taxonomy" id="592050"/>
    <lineage>
        <taxon>Bacteria</taxon>
        <taxon>Pseudomonadati</taxon>
        <taxon>Pseudomonadota</taxon>
        <taxon>Betaproteobacteria</taxon>
        <taxon>Burkholderiales</taxon>
        <taxon>Comamonadaceae</taxon>
        <taxon>Acidovorax</taxon>
    </lineage>
</organism>
<evidence type="ECO:0000259" key="3">
    <source>
        <dbReference type="Pfam" id="PF13511"/>
    </source>
</evidence>
<dbReference type="RefSeq" id="WP_184856779.1">
    <property type="nucleotide sequence ID" value="NZ_JACHLK010000003.1"/>
</dbReference>